<feature type="signal peptide" evidence="1">
    <location>
        <begin position="1"/>
        <end position="31"/>
    </location>
</feature>
<gene>
    <name evidence="2" type="ORF">HG66A1_06030</name>
</gene>
<dbReference type="OrthoDB" id="260392at2"/>
<name>A0A517PHM0_9PLAN</name>
<reference evidence="2 3" key="1">
    <citation type="submission" date="2019-02" db="EMBL/GenBank/DDBJ databases">
        <title>Deep-cultivation of Planctomycetes and their phenomic and genomic characterization uncovers novel biology.</title>
        <authorList>
            <person name="Wiegand S."/>
            <person name="Jogler M."/>
            <person name="Boedeker C."/>
            <person name="Pinto D."/>
            <person name="Vollmers J."/>
            <person name="Rivas-Marin E."/>
            <person name="Kohn T."/>
            <person name="Peeters S.H."/>
            <person name="Heuer A."/>
            <person name="Rast P."/>
            <person name="Oberbeckmann S."/>
            <person name="Bunk B."/>
            <person name="Jeske O."/>
            <person name="Meyerdierks A."/>
            <person name="Storesund J.E."/>
            <person name="Kallscheuer N."/>
            <person name="Luecker S."/>
            <person name="Lage O.M."/>
            <person name="Pohl T."/>
            <person name="Merkel B.J."/>
            <person name="Hornburger P."/>
            <person name="Mueller R.-W."/>
            <person name="Bruemmer F."/>
            <person name="Labrenz M."/>
            <person name="Spormann A.M."/>
            <person name="Op den Camp H."/>
            <person name="Overmann J."/>
            <person name="Amann R."/>
            <person name="Jetten M.S.M."/>
            <person name="Mascher T."/>
            <person name="Medema M.H."/>
            <person name="Devos D.P."/>
            <person name="Kaster A.-K."/>
            <person name="Ovreas L."/>
            <person name="Rohde M."/>
            <person name="Galperin M.Y."/>
            <person name="Jogler C."/>
        </authorList>
    </citation>
    <scope>NUCLEOTIDE SEQUENCE [LARGE SCALE GENOMIC DNA]</scope>
    <source>
        <strain evidence="2 3">HG66A1</strain>
    </source>
</reference>
<accession>A0A517PHM0</accession>
<evidence type="ECO:0000256" key="1">
    <source>
        <dbReference type="SAM" id="SignalP"/>
    </source>
</evidence>
<dbReference type="AlphaFoldDB" id="A0A517PHM0"/>
<feature type="chain" id="PRO_5021979957" evidence="1">
    <location>
        <begin position="32"/>
        <end position="298"/>
    </location>
</feature>
<dbReference type="EMBL" id="CP036266">
    <property type="protein sequence ID" value="QDT18841.1"/>
    <property type="molecule type" value="Genomic_DNA"/>
</dbReference>
<evidence type="ECO:0000313" key="2">
    <source>
        <dbReference type="EMBL" id="QDT18841.1"/>
    </source>
</evidence>
<keyword evidence="3" id="KW-1185">Reference proteome</keyword>
<protein>
    <submittedName>
        <fullName evidence="2">Uncharacterized protein</fullName>
    </submittedName>
</protein>
<dbReference type="Proteomes" id="UP000320421">
    <property type="component" value="Chromosome"/>
</dbReference>
<organism evidence="2 3">
    <name type="scientific">Gimesia chilikensis</name>
    <dbReference type="NCBI Taxonomy" id="2605989"/>
    <lineage>
        <taxon>Bacteria</taxon>
        <taxon>Pseudomonadati</taxon>
        <taxon>Planctomycetota</taxon>
        <taxon>Planctomycetia</taxon>
        <taxon>Planctomycetales</taxon>
        <taxon>Planctomycetaceae</taxon>
        <taxon>Gimesia</taxon>
    </lineage>
</organism>
<evidence type="ECO:0000313" key="3">
    <source>
        <dbReference type="Proteomes" id="UP000320421"/>
    </source>
</evidence>
<dbReference type="RefSeq" id="WP_145180680.1">
    <property type="nucleotide sequence ID" value="NZ_CP036266.1"/>
</dbReference>
<keyword evidence="1" id="KW-0732">Signal</keyword>
<sequence length="298" mass="32615" precursor="true">MTVYKRRNIRCAALAMIATSMVVSGWSISLALGDKKPCRQVTSSADKNIAKKTTLKQSFYPALTAREENLEAALQAETEANFPEIPLDEVMTYFSELHNVPVVIQAQDLGAIGLTPEEPIDTRLKNITFENALEQILDPLNLTYVVDRDLILITSQAKAGATFKTRVYPVGDLCQTDDDYQALIAAIQKANLGIWERTGKSSQAINSAQNKKGTPNSEKDNGFFNIQGSVIVEVASPLPSSTSGEKHNPGSTHPNYTGTISAVPHSKSLVISQTYHTHKAIVELLSQLRKSRADQRCN</sequence>
<proteinExistence type="predicted"/>